<sequence>MTHGGHDGKATSPVLFNLVFPALLLAGIHCLVPKDKNWIPEQVWDDNKKEE</sequence>
<accession>D4ZK67</accession>
<reference evidence="3" key="1">
    <citation type="journal article" date="2010" name="Mol. Biosyst.">
        <title>Complete genome sequence and comparative analysis of Shewanella violacea, a psychrophilic and piezophilic bacterium from deep sea floor sediments.</title>
        <authorList>
            <person name="Aono E."/>
            <person name="Baba T."/>
            <person name="Ara T."/>
            <person name="Nishi T."/>
            <person name="Nakamichi T."/>
            <person name="Inamoto E."/>
            <person name="Toyonaga H."/>
            <person name="Hasegawa M."/>
            <person name="Takai Y."/>
            <person name="Okumura Y."/>
            <person name="Baba M."/>
            <person name="Tomita M."/>
            <person name="Kato C."/>
            <person name="Oshima T."/>
            <person name="Nakasone K."/>
            <person name="Mori H."/>
        </authorList>
    </citation>
    <scope>NUCLEOTIDE SEQUENCE [LARGE SCALE GENOMIC DNA]</scope>
    <source>
        <strain evidence="3">JCM 10179 / CIP 106290 / LMG 19151 / DSS12</strain>
    </source>
</reference>
<dbReference type="KEGG" id="svo:SVI_2095"/>
<name>D4ZK67_SHEVD</name>
<keyword evidence="1" id="KW-0812">Transmembrane</keyword>
<feature type="transmembrane region" description="Helical" evidence="1">
    <location>
        <begin position="14"/>
        <end position="32"/>
    </location>
</feature>
<dbReference type="EMBL" id="AP011177">
    <property type="protein sequence ID" value="BAJ02066.1"/>
    <property type="molecule type" value="Genomic_DNA"/>
</dbReference>
<dbReference type="AlphaFoldDB" id="D4ZK67"/>
<evidence type="ECO:0000256" key="1">
    <source>
        <dbReference type="SAM" id="Phobius"/>
    </source>
</evidence>
<keyword evidence="1" id="KW-0472">Membrane</keyword>
<keyword evidence="1" id="KW-1133">Transmembrane helix</keyword>
<evidence type="ECO:0000313" key="3">
    <source>
        <dbReference type="Proteomes" id="UP000002350"/>
    </source>
</evidence>
<gene>
    <name evidence="2" type="ordered locus">SVI_2095</name>
</gene>
<protein>
    <submittedName>
        <fullName evidence="2">Uncharacterized protein</fullName>
    </submittedName>
</protein>
<proteinExistence type="predicted"/>
<evidence type="ECO:0000313" key="2">
    <source>
        <dbReference type="EMBL" id="BAJ02066.1"/>
    </source>
</evidence>
<organism evidence="2 3">
    <name type="scientific">Shewanella violacea (strain JCM 10179 / CIP 106290 / LMG 19151 / DSS12)</name>
    <dbReference type="NCBI Taxonomy" id="637905"/>
    <lineage>
        <taxon>Bacteria</taxon>
        <taxon>Pseudomonadati</taxon>
        <taxon>Pseudomonadota</taxon>
        <taxon>Gammaproteobacteria</taxon>
        <taxon>Alteromonadales</taxon>
        <taxon>Shewanellaceae</taxon>
        <taxon>Shewanella</taxon>
    </lineage>
</organism>
<dbReference type="Proteomes" id="UP000002350">
    <property type="component" value="Chromosome"/>
</dbReference>
<keyword evidence="3" id="KW-1185">Reference proteome</keyword>
<dbReference type="HOGENOM" id="CLU_3103761_0_0_6"/>